<dbReference type="EMBL" id="ACXX02000001">
    <property type="protein sequence ID" value="EGD49702.1"/>
    <property type="molecule type" value="Genomic_DNA"/>
</dbReference>
<gene>
    <name evidence="1" type="ORF">Cpap_4144</name>
</gene>
<evidence type="ECO:0000313" key="2">
    <source>
        <dbReference type="Proteomes" id="UP000003860"/>
    </source>
</evidence>
<dbReference type="Proteomes" id="UP000003860">
    <property type="component" value="Unassembled WGS sequence"/>
</dbReference>
<organism evidence="1 2">
    <name type="scientific">Ruminiclostridium papyrosolvens DSM 2782</name>
    <dbReference type="NCBI Taxonomy" id="588581"/>
    <lineage>
        <taxon>Bacteria</taxon>
        <taxon>Bacillati</taxon>
        <taxon>Bacillota</taxon>
        <taxon>Clostridia</taxon>
        <taxon>Eubacteriales</taxon>
        <taxon>Oscillospiraceae</taxon>
        <taxon>Ruminiclostridium</taxon>
    </lineage>
</organism>
<name>F1T8A4_9FIRM</name>
<reference evidence="1" key="2">
    <citation type="submission" date="2011-01" db="EMBL/GenBank/DDBJ databases">
        <title>The Non-contiguous Finished genome of Clostridium papyrosolvens.</title>
        <authorList>
            <person name="Lucas S."/>
            <person name="Copeland A."/>
            <person name="Lapidus A."/>
            <person name="Cheng J.-F."/>
            <person name="Goodwin L."/>
            <person name="Pitluck S."/>
            <person name="Misra M."/>
            <person name="Chertkov O."/>
            <person name="Detter J.C."/>
            <person name="Han C."/>
            <person name="Tapia R."/>
            <person name="Land M."/>
            <person name="Hauser L."/>
            <person name="Kyrpides N."/>
            <person name="Ivanova N."/>
            <person name="Pagani I."/>
            <person name="Mouttaki H."/>
            <person name="He Z."/>
            <person name="Zhou J."/>
            <person name="Hemme C.L."/>
            <person name="Woyke T."/>
        </authorList>
    </citation>
    <scope>NUCLEOTIDE SEQUENCE [LARGE SCALE GENOMIC DNA]</scope>
    <source>
        <strain evidence="1">DSM 2782</strain>
    </source>
</reference>
<keyword evidence="2" id="KW-1185">Reference proteome</keyword>
<protein>
    <submittedName>
        <fullName evidence="1">Uncharacterized protein</fullName>
    </submittedName>
</protein>
<comment type="caution">
    <text evidence="1">The sequence shown here is derived from an EMBL/GenBank/DDBJ whole genome shotgun (WGS) entry which is preliminary data.</text>
</comment>
<dbReference type="AlphaFoldDB" id="F1T8A4"/>
<sequence>MSNKKGFFGGCECIDERVIWGLVIVFIIACCCGNKHDC</sequence>
<dbReference type="PROSITE" id="PS51257">
    <property type="entry name" value="PROKAR_LIPOPROTEIN"/>
    <property type="match status" value="1"/>
</dbReference>
<proteinExistence type="predicted"/>
<evidence type="ECO:0000313" key="1">
    <source>
        <dbReference type="EMBL" id="EGD49702.1"/>
    </source>
</evidence>
<reference evidence="1" key="1">
    <citation type="submission" date="2009-07" db="EMBL/GenBank/DDBJ databases">
        <authorList>
            <consortium name="US DOE Joint Genome Institute (JGI-PGF)"/>
            <person name="Lucas S."/>
            <person name="Copeland A."/>
            <person name="Lapidus A."/>
            <person name="Glavina del Rio T."/>
            <person name="Tice H."/>
            <person name="Bruce D."/>
            <person name="Goodwin L."/>
            <person name="Pitluck S."/>
            <person name="Larimer F."/>
            <person name="Land M.L."/>
            <person name="Mouttaki H."/>
            <person name="He Z."/>
            <person name="Zhou J."/>
            <person name="Hemme C.L."/>
        </authorList>
    </citation>
    <scope>NUCLEOTIDE SEQUENCE [LARGE SCALE GENOMIC DNA]</scope>
    <source>
        <strain evidence="1">DSM 2782</strain>
    </source>
</reference>
<accession>F1T8A4</accession>